<dbReference type="InterPro" id="IPR056118">
    <property type="entry name" value="DUF7701"/>
</dbReference>
<dbReference type="Pfam" id="PF24792">
    <property type="entry name" value="DUF7701"/>
    <property type="match status" value="1"/>
</dbReference>
<organism evidence="2">
    <name type="scientific">freshwater metagenome</name>
    <dbReference type="NCBI Taxonomy" id="449393"/>
    <lineage>
        <taxon>unclassified sequences</taxon>
        <taxon>metagenomes</taxon>
        <taxon>ecological metagenomes</taxon>
    </lineage>
</organism>
<proteinExistence type="predicted"/>
<accession>A0A6J7G4F5</accession>
<dbReference type="EMBL" id="CAFBMK010000025">
    <property type="protein sequence ID" value="CAB4902777.1"/>
    <property type="molecule type" value="Genomic_DNA"/>
</dbReference>
<sequence>MSRTYVDELAARIRAATPDALVPDDATPDDVAQLFRLYALLALVRGHDVTAANVHDAWSTWMLSRGEGDHESIVPFVKLDDDAQEQDDPFVVAIRSALAN</sequence>
<reference evidence="2" key="1">
    <citation type="submission" date="2020-05" db="EMBL/GenBank/DDBJ databases">
        <authorList>
            <person name="Chiriac C."/>
            <person name="Salcher M."/>
            <person name="Ghai R."/>
            <person name="Kavagutti S V."/>
        </authorList>
    </citation>
    <scope>NUCLEOTIDE SEQUENCE</scope>
</reference>
<evidence type="ECO:0000313" key="2">
    <source>
        <dbReference type="EMBL" id="CAB4902777.1"/>
    </source>
</evidence>
<dbReference type="AlphaFoldDB" id="A0A6J7G4F5"/>
<evidence type="ECO:0000259" key="1">
    <source>
        <dbReference type="Pfam" id="PF24792"/>
    </source>
</evidence>
<name>A0A6J7G4F5_9ZZZZ</name>
<protein>
    <submittedName>
        <fullName evidence="2">Unannotated protein</fullName>
    </submittedName>
</protein>
<feature type="domain" description="DUF7701" evidence="1">
    <location>
        <begin position="4"/>
        <end position="97"/>
    </location>
</feature>
<gene>
    <name evidence="2" type="ORF">UFOPK3564_00680</name>
</gene>